<protein>
    <submittedName>
        <fullName evidence="2">Uncharacterized protein</fullName>
    </submittedName>
</protein>
<name>A0AAD6Y3P7_9AGAR</name>
<sequence>MYLLHRRIPKLSFQTSLLTLRDPSATSPPPADALVVAAGANVVASAHLARCRWLVKTTARVDIALCLMPKVGDITAVLSRLYRGKTSASLEVYSVAAPSHCLAHLLLQTSRNSSIRTPTFCSPSARSSPPLSHASRALAPQASASFAHRARAAPPMPPRLHPMRTADAAPVLTCVRLAARCCNSHDPPPSHVARARIEQDPPTAARARFAAHNLPARCTRPPRKALARRRCPFAVRVAPGPRRSLPGAHALCPPLLSLPSRHPTFPHRLSPSTARYSTFAARRPVPTHGARARCPPHAASARCPRSMTRCALHSTRRTHAAPAAPTLRPRRPRPAATCTHPLLAIRIELGPSQPLVAARAR</sequence>
<feature type="region of interest" description="Disordered" evidence="1">
    <location>
        <begin position="314"/>
        <end position="334"/>
    </location>
</feature>
<proteinExistence type="predicted"/>
<dbReference type="AlphaFoldDB" id="A0AAD6Y3P7"/>
<feature type="region of interest" description="Disordered" evidence="1">
    <location>
        <begin position="144"/>
        <end position="163"/>
    </location>
</feature>
<evidence type="ECO:0000313" key="2">
    <source>
        <dbReference type="EMBL" id="KAJ7195035.1"/>
    </source>
</evidence>
<comment type="caution">
    <text evidence="2">The sequence shown here is derived from an EMBL/GenBank/DDBJ whole genome shotgun (WGS) entry which is preliminary data.</text>
</comment>
<evidence type="ECO:0000313" key="3">
    <source>
        <dbReference type="Proteomes" id="UP001219525"/>
    </source>
</evidence>
<evidence type="ECO:0000256" key="1">
    <source>
        <dbReference type="SAM" id="MobiDB-lite"/>
    </source>
</evidence>
<dbReference type="EMBL" id="JARJCW010000093">
    <property type="protein sequence ID" value="KAJ7195035.1"/>
    <property type="molecule type" value="Genomic_DNA"/>
</dbReference>
<accession>A0AAD6Y3P7</accession>
<keyword evidence="3" id="KW-1185">Reference proteome</keyword>
<dbReference type="Proteomes" id="UP001219525">
    <property type="component" value="Unassembled WGS sequence"/>
</dbReference>
<reference evidence="2" key="1">
    <citation type="submission" date="2023-03" db="EMBL/GenBank/DDBJ databases">
        <title>Massive genome expansion in bonnet fungi (Mycena s.s.) driven by repeated elements and novel gene families across ecological guilds.</title>
        <authorList>
            <consortium name="Lawrence Berkeley National Laboratory"/>
            <person name="Harder C.B."/>
            <person name="Miyauchi S."/>
            <person name="Viragh M."/>
            <person name="Kuo A."/>
            <person name="Thoen E."/>
            <person name="Andreopoulos B."/>
            <person name="Lu D."/>
            <person name="Skrede I."/>
            <person name="Drula E."/>
            <person name="Henrissat B."/>
            <person name="Morin E."/>
            <person name="Kohler A."/>
            <person name="Barry K."/>
            <person name="LaButti K."/>
            <person name="Morin E."/>
            <person name="Salamov A."/>
            <person name="Lipzen A."/>
            <person name="Mereny Z."/>
            <person name="Hegedus B."/>
            <person name="Baldrian P."/>
            <person name="Stursova M."/>
            <person name="Weitz H."/>
            <person name="Taylor A."/>
            <person name="Grigoriev I.V."/>
            <person name="Nagy L.G."/>
            <person name="Martin F."/>
            <person name="Kauserud H."/>
        </authorList>
    </citation>
    <scope>NUCLEOTIDE SEQUENCE</scope>
    <source>
        <strain evidence="2">9144</strain>
    </source>
</reference>
<organism evidence="2 3">
    <name type="scientific">Mycena pura</name>
    <dbReference type="NCBI Taxonomy" id="153505"/>
    <lineage>
        <taxon>Eukaryota</taxon>
        <taxon>Fungi</taxon>
        <taxon>Dikarya</taxon>
        <taxon>Basidiomycota</taxon>
        <taxon>Agaricomycotina</taxon>
        <taxon>Agaricomycetes</taxon>
        <taxon>Agaricomycetidae</taxon>
        <taxon>Agaricales</taxon>
        <taxon>Marasmiineae</taxon>
        <taxon>Mycenaceae</taxon>
        <taxon>Mycena</taxon>
    </lineage>
</organism>
<gene>
    <name evidence="2" type="ORF">GGX14DRAFT_677377</name>
</gene>